<evidence type="ECO:0000256" key="4">
    <source>
        <dbReference type="ARBA" id="ARBA00023004"/>
    </source>
</evidence>
<dbReference type="Proteomes" id="UP000307943">
    <property type="component" value="Unassembled WGS sequence"/>
</dbReference>
<dbReference type="GO" id="GO:0016491">
    <property type="term" value="F:oxidoreductase activity"/>
    <property type="evidence" value="ECO:0007669"/>
    <property type="project" value="UniProtKB-KW"/>
</dbReference>
<dbReference type="AlphaFoldDB" id="A0A5C4T2P3"/>
<sequence>MSKQTFVYDVVVYGGNAAGIAAGVQAVRMGLRTIVIEPGIRIGGLTTGGLGATDAGDPATVGGFAKQFYERLAKKYNRSGLVWRFEPKTALEVLYDCIEECGLPVKLRDRLKEAGGIEKRDNRIVSIALESNEVYEANIFIDATYEGDLMAKAGISYIVGREGNEVYGESNNGIRKPLRLKKPVDPYRVPGDPSSGLLNRINPDPGGPVGGGDLKTQAYNYRMCLTNDPSNRIEVAKPEGYEEDDYEILFRLLENGYDQLLFKLTMMPNSKTDSNNTGQVSTDYIGMSHEYPEATYARREQIELAHETYQKGLIWTLQKHPRVPEAIRETYAPWGLPMDEFTESGHWPSQLYVRESRRMLGEKIITENTVNRKEMDDDPVGMGSYAMDSHYTQYCLDEEGHLCVEGGFMASVKAPFPISFRSIVPKKAECDNLLVPVCLSATHAAYGSIRMEPVFMVLGQSAATAAAIAVRDQLSVQDVPYGELRRLLEQNGQIVDLGDHYVTPPGTSGNPL</sequence>
<dbReference type="PANTHER" id="PTHR43498">
    <property type="entry name" value="FERREDOXIN:COB-COM HETERODISULFIDE REDUCTASE SUBUNIT A"/>
    <property type="match status" value="1"/>
</dbReference>
<evidence type="ECO:0000313" key="7">
    <source>
        <dbReference type="Proteomes" id="UP000307943"/>
    </source>
</evidence>
<keyword evidence="3" id="KW-0560">Oxidoreductase</keyword>
<evidence type="ECO:0000256" key="3">
    <source>
        <dbReference type="ARBA" id="ARBA00023002"/>
    </source>
</evidence>
<dbReference type="GO" id="GO:0051539">
    <property type="term" value="F:4 iron, 4 sulfur cluster binding"/>
    <property type="evidence" value="ECO:0007669"/>
    <property type="project" value="UniProtKB-KW"/>
</dbReference>
<organism evidence="6 7">
    <name type="scientific">Paenibacillus hemerocallicola</name>
    <dbReference type="NCBI Taxonomy" id="1172614"/>
    <lineage>
        <taxon>Bacteria</taxon>
        <taxon>Bacillati</taxon>
        <taxon>Bacillota</taxon>
        <taxon>Bacilli</taxon>
        <taxon>Bacillales</taxon>
        <taxon>Paenibacillaceae</taxon>
        <taxon>Paenibacillus</taxon>
    </lineage>
</organism>
<dbReference type="RefSeq" id="WP_139605143.1">
    <property type="nucleotide sequence ID" value="NZ_VDCQ01000044.1"/>
</dbReference>
<protein>
    <submittedName>
        <fullName evidence="6">FAD-dependent oxidoreductase</fullName>
    </submittedName>
</protein>
<keyword evidence="5" id="KW-0411">Iron-sulfur</keyword>
<keyword evidence="4" id="KW-0408">Iron</keyword>
<dbReference type="PANTHER" id="PTHR43498:SF1">
    <property type="entry name" value="COB--COM HETERODISULFIDE REDUCTASE IRON-SULFUR SUBUNIT A"/>
    <property type="match status" value="1"/>
</dbReference>
<dbReference type="Gene3D" id="3.50.50.60">
    <property type="entry name" value="FAD/NAD(P)-binding domain"/>
    <property type="match status" value="1"/>
</dbReference>
<dbReference type="InterPro" id="IPR036188">
    <property type="entry name" value="FAD/NAD-bd_sf"/>
</dbReference>
<evidence type="ECO:0000313" key="6">
    <source>
        <dbReference type="EMBL" id="TNJ63331.1"/>
    </source>
</evidence>
<dbReference type="EMBL" id="VDCQ01000044">
    <property type="protein sequence ID" value="TNJ63331.1"/>
    <property type="molecule type" value="Genomic_DNA"/>
</dbReference>
<gene>
    <name evidence="6" type="ORF">FE784_25775</name>
</gene>
<keyword evidence="1" id="KW-0004">4Fe-4S</keyword>
<evidence type="ECO:0000256" key="2">
    <source>
        <dbReference type="ARBA" id="ARBA00022723"/>
    </source>
</evidence>
<proteinExistence type="predicted"/>
<evidence type="ECO:0000256" key="5">
    <source>
        <dbReference type="ARBA" id="ARBA00023014"/>
    </source>
</evidence>
<keyword evidence="7" id="KW-1185">Reference proteome</keyword>
<dbReference type="GO" id="GO:0046872">
    <property type="term" value="F:metal ion binding"/>
    <property type="evidence" value="ECO:0007669"/>
    <property type="project" value="UniProtKB-KW"/>
</dbReference>
<evidence type="ECO:0000256" key="1">
    <source>
        <dbReference type="ARBA" id="ARBA00022485"/>
    </source>
</evidence>
<name>A0A5C4T2P3_9BACL</name>
<dbReference type="Pfam" id="PF12831">
    <property type="entry name" value="FAD_oxidored"/>
    <property type="match status" value="1"/>
</dbReference>
<dbReference type="SUPFAM" id="SSF51905">
    <property type="entry name" value="FAD/NAD(P)-binding domain"/>
    <property type="match status" value="1"/>
</dbReference>
<reference evidence="6 7" key="1">
    <citation type="submission" date="2019-05" db="EMBL/GenBank/DDBJ databases">
        <title>We sequenced the genome of Paenibacillus hemerocallicola KCTC 33185 for further insight into its adaptation and study the phylogeny of Paenibacillus.</title>
        <authorList>
            <person name="Narsing Rao M.P."/>
        </authorList>
    </citation>
    <scope>NUCLEOTIDE SEQUENCE [LARGE SCALE GENOMIC DNA]</scope>
    <source>
        <strain evidence="6 7">KCTC 33185</strain>
    </source>
</reference>
<accession>A0A5C4T2P3</accession>
<dbReference type="InterPro" id="IPR039650">
    <property type="entry name" value="HdrA-like"/>
</dbReference>
<comment type="caution">
    <text evidence="6">The sequence shown here is derived from an EMBL/GenBank/DDBJ whole genome shotgun (WGS) entry which is preliminary data.</text>
</comment>
<keyword evidence="2" id="KW-0479">Metal-binding</keyword>
<dbReference type="OrthoDB" id="9777740at2"/>